<evidence type="ECO:0000259" key="4">
    <source>
        <dbReference type="Pfam" id="PF07992"/>
    </source>
</evidence>
<comment type="similarity">
    <text evidence="1">Belongs to the class-II pyridine nucleotide-disulfide oxidoreductase family.</text>
</comment>
<evidence type="ECO:0000256" key="3">
    <source>
        <dbReference type="ARBA" id="ARBA00023002"/>
    </source>
</evidence>
<dbReference type="InterPro" id="IPR050097">
    <property type="entry name" value="Ferredoxin-NADP_redctase_2"/>
</dbReference>
<dbReference type="InterPro" id="IPR036188">
    <property type="entry name" value="FAD/NAD-bd_sf"/>
</dbReference>
<dbReference type="Gene3D" id="3.50.50.60">
    <property type="entry name" value="FAD/NAD(P)-binding domain"/>
    <property type="match status" value="2"/>
</dbReference>
<organism evidence="5 6">
    <name type="scientific">Periconia digitata</name>
    <dbReference type="NCBI Taxonomy" id="1303443"/>
    <lineage>
        <taxon>Eukaryota</taxon>
        <taxon>Fungi</taxon>
        <taxon>Dikarya</taxon>
        <taxon>Ascomycota</taxon>
        <taxon>Pezizomycotina</taxon>
        <taxon>Dothideomycetes</taxon>
        <taxon>Pleosporomycetidae</taxon>
        <taxon>Pleosporales</taxon>
        <taxon>Massarineae</taxon>
        <taxon>Periconiaceae</taxon>
        <taxon>Periconia</taxon>
    </lineage>
</organism>
<dbReference type="Pfam" id="PF07992">
    <property type="entry name" value="Pyr_redox_2"/>
    <property type="match status" value="1"/>
</dbReference>
<comment type="caution">
    <text evidence="5">The sequence shown here is derived from an EMBL/GenBank/DDBJ whole genome shotgun (WGS) entry which is preliminary data.</text>
</comment>
<sequence length="318" mass="34492">MSTIPETDVLIIGGGPGGLAAATGLVRQLHTVVLFDSGKYRNIRSKHMHNVPSWDHRDPADFRRIAREDLVSHYDTASIENTEITSIKEIEGGFEVSDASGKSWAGKKVILATGVEERFPEIPGYEENWGYTIFHCLFCHGYEERGRDAGVLCVQFATKMPQMAMNQARHVIQLSKSCVMYTDGDEALEKTFIELIGGAIDKIKTDSRKIKRLVKVDAGITIEFEDGSSVTKAFLAHAPNTVPRGPLVQQLGLKTGGPFGDIEVSQPFLQTSQRGVFAAGDNMIMAKAVTAAISNGSMAGAGASMQIQAEEHGHPSMV</sequence>
<evidence type="ECO:0000256" key="2">
    <source>
        <dbReference type="ARBA" id="ARBA00022630"/>
    </source>
</evidence>
<dbReference type="PANTHER" id="PTHR48105">
    <property type="entry name" value="THIOREDOXIN REDUCTASE 1-RELATED-RELATED"/>
    <property type="match status" value="1"/>
</dbReference>
<dbReference type="OrthoDB" id="10260355at2759"/>
<proteinExistence type="inferred from homology"/>
<accession>A0A9W4UGQ0</accession>
<keyword evidence="2" id="KW-0285">Flavoprotein</keyword>
<name>A0A9W4UGQ0_9PLEO</name>
<dbReference type="PRINTS" id="PR00368">
    <property type="entry name" value="FADPNR"/>
</dbReference>
<evidence type="ECO:0000313" key="6">
    <source>
        <dbReference type="Proteomes" id="UP001152607"/>
    </source>
</evidence>
<dbReference type="GO" id="GO:0097237">
    <property type="term" value="P:cellular response to toxic substance"/>
    <property type="evidence" value="ECO:0007669"/>
    <property type="project" value="UniProtKB-ARBA"/>
</dbReference>
<dbReference type="EMBL" id="CAOQHR010000004">
    <property type="protein sequence ID" value="CAI6333973.1"/>
    <property type="molecule type" value="Genomic_DNA"/>
</dbReference>
<keyword evidence="3" id="KW-0560">Oxidoreductase</keyword>
<dbReference type="GO" id="GO:0016491">
    <property type="term" value="F:oxidoreductase activity"/>
    <property type="evidence" value="ECO:0007669"/>
    <property type="project" value="UniProtKB-KW"/>
</dbReference>
<dbReference type="SUPFAM" id="SSF51905">
    <property type="entry name" value="FAD/NAD(P)-binding domain"/>
    <property type="match status" value="1"/>
</dbReference>
<reference evidence="5" key="1">
    <citation type="submission" date="2023-01" db="EMBL/GenBank/DDBJ databases">
        <authorList>
            <person name="Van Ghelder C."/>
            <person name="Rancurel C."/>
        </authorList>
    </citation>
    <scope>NUCLEOTIDE SEQUENCE</scope>
    <source>
        <strain evidence="5">CNCM I-4278</strain>
    </source>
</reference>
<evidence type="ECO:0000313" key="5">
    <source>
        <dbReference type="EMBL" id="CAI6333973.1"/>
    </source>
</evidence>
<dbReference type="AlphaFoldDB" id="A0A9W4UGQ0"/>
<keyword evidence="6" id="KW-1185">Reference proteome</keyword>
<dbReference type="InterPro" id="IPR023753">
    <property type="entry name" value="FAD/NAD-binding_dom"/>
</dbReference>
<gene>
    <name evidence="5" type="ORF">PDIGIT_LOCUS7025</name>
</gene>
<evidence type="ECO:0000256" key="1">
    <source>
        <dbReference type="ARBA" id="ARBA00009333"/>
    </source>
</evidence>
<dbReference type="Proteomes" id="UP001152607">
    <property type="component" value="Unassembled WGS sequence"/>
</dbReference>
<dbReference type="PRINTS" id="PR00469">
    <property type="entry name" value="PNDRDTASEII"/>
</dbReference>
<feature type="domain" description="FAD/NAD(P)-binding" evidence="4">
    <location>
        <begin position="8"/>
        <end position="291"/>
    </location>
</feature>
<protein>
    <recommendedName>
        <fullName evidence="4">FAD/NAD(P)-binding domain-containing protein</fullName>
    </recommendedName>
</protein>